<dbReference type="KEGG" id="cnc:CNE_2c16220"/>
<organism evidence="2 3">
    <name type="scientific">Cupriavidus necator (strain ATCC 43291 / DSM 13513 / CCUG 52238 / LMG 8453 / N-1)</name>
    <name type="common">Ralstonia eutropha</name>
    <dbReference type="NCBI Taxonomy" id="1042878"/>
    <lineage>
        <taxon>Bacteria</taxon>
        <taxon>Pseudomonadati</taxon>
        <taxon>Pseudomonadota</taxon>
        <taxon>Betaproteobacteria</taxon>
        <taxon>Burkholderiales</taxon>
        <taxon>Burkholderiaceae</taxon>
        <taxon>Cupriavidus</taxon>
    </lineage>
</organism>
<dbReference type="Proteomes" id="UP000006798">
    <property type="component" value="Chromosome 2"/>
</dbReference>
<accession>F8GPU1</accession>
<dbReference type="AlphaFoldDB" id="F8GPU1"/>
<gene>
    <name evidence="2" type="ordered locus">CNE_2c16220</name>
</gene>
<dbReference type="GeneID" id="34306595"/>
<sequence length="720" mass="81077">MSEIYLPVQLRPRAAIGKGKHELPNPRSVLKHAWVVVRDCQYIADSMPDFLSFPKESSVDYDPTYRVELKIWLKGQGVERGPNGPDIDKQIVEFRHKLQSMFTLSDFESHAMPYTILSATLDHDNGVMIYATLAADQPETVAAPAVVAPAPTPDPTIIATATALHATPIAMPAEAAASANLPAVTPKTHRYLPLPDPITERSGPMSREHDGHPRPVTLQRTTRALTGDVGLWMLIKLNSVKLGWDNYIEQMDRLFFPKSFAKSGDVGRDVGTNAPLYKKAVELSHRRFLPFTDTDAYRALKVATEAFVVTWGAVVPPASELQTMVDLLIADPAVRDLANERLGLNLTEPDIKALALKYFGEENNIPPAIPYLQRVALAMGGTDAAGMIENMVDDEITLAGEERDMCGEGCLWLQFWNRNVSAKLAQPPLVELIWSYWMEELQLVQTMNAISRRFQNVASGPNDPLGALEMDPLRPLNNMIWGWVQDEQHRLPIERRAAEYLHEYGFQLIGKAVPRMQAADTRSKFLAAFHTLLNLCVPFFRQADDTTVVPDGFPLLNALREVHLILSEGAHNQFRDLPTTSRVEMMMQQWMLARPEFREFLPRRSMIAYPEPWMHSVESMRKLQGWGDTNPYQFWQLATMGEQIVASIRWSDWNSIHDPANAANWAAFFRPEIQAYIHSYRAVTGVDVGAEPVDVQVPGMHLLRRLHEYKGSGWREGPRP</sequence>
<dbReference type="RefSeq" id="WP_013953266.1">
    <property type="nucleotide sequence ID" value="NC_015723.1"/>
</dbReference>
<feature type="region of interest" description="Disordered" evidence="1">
    <location>
        <begin position="190"/>
        <end position="215"/>
    </location>
</feature>
<dbReference type="HOGENOM" id="CLU_023396_0_0_4"/>
<dbReference type="EMBL" id="CP002878">
    <property type="protein sequence ID" value="AEI80578.1"/>
    <property type="molecule type" value="Genomic_DNA"/>
</dbReference>
<evidence type="ECO:0008006" key="4">
    <source>
        <dbReference type="Google" id="ProtNLM"/>
    </source>
</evidence>
<proteinExistence type="predicted"/>
<evidence type="ECO:0000313" key="3">
    <source>
        <dbReference type="Proteomes" id="UP000006798"/>
    </source>
</evidence>
<reference evidence="2 3" key="1">
    <citation type="journal article" date="2011" name="J. Bacteriol.">
        <title>Complete genome sequence of the type strain Cupriavidus necator N-1.</title>
        <authorList>
            <person name="Poehlein A."/>
            <person name="Kusian B."/>
            <person name="Friedrich B."/>
            <person name="Daniel R."/>
            <person name="Bowien B."/>
        </authorList>
    </citation>
    <scope>NUCLEOTIDE SEQUENCE [LARGE SCALE GENOMIC DNA]</scope>
    <source>
        <strain evidence="3">ATCC 43291 / DSM 13513 / CCUG 52238 / LMG 8453 / N-1</strain>
    </source>
</reference>
<evidence type="ECO:0000256" key="1">
    <source>
        <dbReference type="SAM" id="MobiDB-lite"/>
    </source>
</evidence>
<name>F8GPU1_CUPNN</name>
<evidence type="ECO:0000313" key="2">
    <source>
        <dbReference type="EMBL" id="AEI80578.1"/>
    </source>
</evidence>
<protein>
    <recommendedName>
        <fullName evidence="4">8-amino-7-oxononanoate synthase</fullName>
    </recommendedName>
</protein>